<keyword evidence="2" id="KW-1185">Reference proteome</keyword>
<dbReference type="Proteomes" id="UP000053820">
    <property type="component" value="Unassembled WGS sequence"/>
</dbReference>
<reference evidence="1 2" key="1">
    <citation type="submission" date="2014-04" db="EMBL/GenBank/DDBJ databases">
        <title>Evolutionary Origins and Diversification of the Mycorrhizal Mutualists.</title>
        <authorList>
            <consortium name="DOE Joint Genome Institute"/>
            <consortium name="Mycorrhizal Genomics Consortium"/>
            <person name="Kohler A."/>
            <person name="Kuo A."/>
            <person name="Nagy L.G."/>
            <person name="Floudas D."/>
            <person name="Copeland A."/>
            <person name="Barry K.W."/>
            <person name="Cichocki N."/>
            <person name="Veneault-Fourrey C."/>
            <person name="LaButti K."/>
            <person name="Lindquist E.A."/>
            <person name="Lipzen A."/>
            <person name="Lundell T."/>
            <person name="Morin E."/>
            <person name="Murat C."/>
            <person name="Riley R."/>
            <person name="Ohm R."/>
            <person name="Sun H."/>
            <person name="Tunlid A."/>
            <person name="Henrissat B."/>
            <person name="Grigoriev I.V."/>
            <person name="Hibbett D.S."/>
            <person name="Martin F."/>
        </authorList>
    </citation>
    <scope>NUCLEOTIDE SEQUENCE [LARGE SCALE GENOMIC DNA]</scope>
    <source>
        <strain evidence="1 2">MD-312</strain>
    </source>
</reference>
<name>A0A0C9VPC0_9AGAM</name>
<evidence type="ECO:0000313" key="2">
    <source>
        <dbReference type="Proteomes" id="UP000053820"/>
    </source>
</evidence>
<dbReference type="OrthoDB" id="2689158at2759"/>
<gene>
    <name evidence="1" type="ORF">HYDPIDRAFT_33071</name>
</gene>
<proteinExistence type="predicted"/>
<accession>A0A0C9VPC0</accession>
<dbReference type="AlphaFoldDB" id="A0A0C9VPC0"/>
<dbReference type="HOGENOM" id="CLU_1224916_0_0_1"/>
<dbReference type="EMBL" id="KN839885">
    <property type="protein sequence ID" value="KIJ59540.1"/>
    <property type="molecule type" value="Genomic_DNA"/>
</dbReference>
<evidence type="ECO:0000313" key="1">
    <source>
        <dbReference type="EMBL" id="KIJ59540.1"/>
    </source>
</evidence>
<protein>
    <submittedName>
        <fullName evidence="1">Uncharacterized protein</fullName>
    </submittedName>
</protein>
<sequence length="226" mass="25326">MSMNTSNSDNAHVVSGSSSHRLVHDADTWCLVMQWVEGAIEFPVLCDVLSTRFSEQYIYDDWKALFNRVSEVSEDDAGAGVMAVKAAMLVNTGDGPHPLTSTGSHQAKRQRVASGAQVSREVMDTTSPPRCHKRVQPLICPFKRAAPLVRCFLDVEAQEVDEDGEEMMEEEEEEDPFIVPDGMHEDWATLPSRAPTTQSRIYHYGYGKRWLSPSEVVIFDIHPWDG</sequence>
<organism evidence="1 2">
    <name type="scientific">Hydnomerulius pinastri MD-312</name>
    <dbReference type="NCBI Taxonomy" id="994086"/>
    <lineage>
        <taxon>Eukaryota</taxon>
        <taxon>Fungi</taxon>
        <taxon>Dikarya</taxon>
        <taxon>Basidiomycota</taxon>
        <taxon>Agaricomycotina</taxon>
        <taxon>Agaricomycetes</taxon>
        <taxon>Agaricomycetidae</taxon>
        <taxon>Boletales</taxon>
        <taxon>Boletales incertae sedis</taxon>
        <taxon>Leucogyrophana</taxon>
    </lineage>
</organism>